<dbReference type="OrthoDB" id="5967017at2759"/>
<dbReference type="Gene3D" id="3.30.70.270">
    <property type="match status" value="1"/>
</dbReference>
<dbReference type="AlphaFoldDB" id="A0A6A4X765"/>
<feature type="compositionally biased region" description="Polar residues" evidence="1">
    <location>
        <begin position="329"/>
        <end position="338"/>
    </location>
</feature>
<feature type="compositionally biased region" description="Polar residues" evidence="1">
    <location>
        <begin position="307"/>
        <end position="321"/>
    </location>
</feature>
<gene>
    <name evidence="2" type="ORF">FJT64_018760</name>
</gene>
<dbReference type="GO" id="GO:0071897">
    <property type="term" value="P:DNA biosynthetic process"/>
    <property type="evidence" value="ECO:0007669"/>
    <property type="project" value="UniProtKB-ARBA"/>
</dbReference>
<evidence type="ECO:0000256" key="1">
    <source>
        <dbReference type="SAM" id="MobiDB-lite"/>
    </source>
</evidence>
<dbReference type="EMBL" id="VIIS01000338">
    <property type="protein sequence ID" value="KAF0310172.1"/>
    <property type="molecule type" value="Genomic_DNA"/>
</dbReference>
<protein>
    <recommendedName>
        <fullName evidence="4">Peptidase aspartic putative domain-containing protein</fullName>
    </recommendedName>
</protein>
<name>A0A6A4X765_AMPAM</name>
<evidence type="ECO:0008006" key="4">
    <source>
        <dbReference type="Google" id="ProtNLM"/>
    </source>
</evidence>
<dbReference type="Pfam" id="PF03564">
    <property type="entry name" value="DUF1759"/>
    <property type="match status" value="1"/>
</dbReference>
<accession>A0A6A4X765</accession>
<evidence type="ECO:0000313" key="2">
    <source>
        <dbReference type="EMBL" id="KAF0310172.1"/>
    </source>
</evidence>
<dbReference type="InterPro" id="IPR043128">
    <property type="entry name" value="Rev_trsase/Diguanyl_cyclase"/>
</dbReference>
<organism evidence="2 3">
    <name type="scientific">Amphibalanus amphitrite</name>
    <name type="common">Striped barnacle</name>
    <name type="synonym">Balanus amphitrite</name>
    <dbReference type="NCBI Taxonomy" id="1232801"/>
    <lineage>
        <taxon>Eukaryota</taxon>
        <taxon>Metazoa</taxon>
        <taxon>Ecdysozoa</taxon>
        <taxon>Arthropoda</taxon>
        <taxon>Crustacea</taxon>
        <taxon>Multicrustacea</taxon>
        <taxon>Cirripedia</taxon>
        <taxon>Thoracica</taxon>
        <taxon>Thoracicalcarea</taxon>
        <taxon>Balanomorpha</taxon>
        <taxon>Balanoidea</taxon>
        <taxon>Balanidae</taxon>
        <taxon>Amphibalaninae</taxon>
        <taxon>Amphibalanus</taxon>
    </lineage>
</organism>
<dbReference type="InterPro" id="IPR005312">
    <property type="entry name" value="DUF1759"/>
</dbReference>
<dbReference type="InterPro" id="IPR043502">
    <property type="entry name" value="DNA/RNA_pol_sf"/>
</dbReference>
<reference evidence="2 3" key="1">
    <citation type="submission" date="2019-07" db="EMBL/GenBank/DDBJ databases">
        <title>Draft genome assembly of a fouling barnacle, Amphibalanus amphitrite (Darwin, 1854): The first reference genome for Thecostraca.</title>
        <authorList>
            <person name="Kim W."/>
        </authorList>
    </citation>
    <scope>NUCLEOTIDE SEQUENCE [LARGE SCALE GENOMIC DNA]</scope>
    <source>
        <strain evidence="2">SNU_AA5</strain>
        <tissue evidence="2">Soma without cirri and trophi</tissue>
    </source>
</reference>
<evidence type="ECO:0000313" key="3">
    <source>
        <dbReference type="Proteomes" id="UP000440578"/>
    </source>
</evidence>
<dbReference type="Gene3D" id="3.10.10.10">
    <property type="entry name" value="HIV Type 1 Reverse Transcriptase, subunit A, domain 1"/>
    <property type="match status" value="1"/>
</dbReference>
<comment type="caution">
    <text evidence="2">The sequence shown here is derived from an EMBL/GenBank/DDBJ whole genome shotgun (WGS) entry which is preliminary data.</text>
</comment>
<feature type="region of interest" description="Disordered" evidence="1">
    <location>
        <begin position="296"/>
        <end position="345"/>
    </location>
</feature>
<keyword evidence="3" id="KW-1185">Reference proteome</keyword>
<dbReference type="PANTHER" id="PTHR47331">
    <property type="entry name" value="PHD-TYPE DOMAIN-CONTAINING PROTEIN"/>
    <property type="match status" value="1"/>
</dbReference>
<sequence length="1055" mass="117498">MEKLRNARANSKRSFSRINRNLLRHITDKAEPSLVQDCWGELQTAWSDVERKHNDYVSLLSSEQEMEKEDTWMDEMYDIFSTTKKAFFSFNNETMKNVKEETGTNEQNIKQPEIQKLKMPLFSGTQDDVMSFNDFLKMFDDLIGNNSAYNQSAKLMYLKSYLRGNALDTIKHLSTEEKNYTIARKFLTEEYLDTDVIVEEHIRKLHDLPPPPARDLPALRAFFNTARTSVYELKAFGYDALEDGTLGSKIISFIICEKLPVNFKVKLSAVLHTDYPSTRQLLENFNAVIKSLMKTTPAKQETKHTTDLSSKPKQLKTTEVTGSAKPAKSSLQRFQTSAEPIKKAPSHSTSKFKACKLCEGAHSMLKCSAYTSPRTRIQRLKDLELCTKCSGSHKLTDCKSQTSGLSYPCTLCGSKQHISAVCVVKPGETTPLQSGMRLICNSLQKGQTVLLPSMTVIMHNGERSELVRCMIDVGSQASYISEELAVKLGCPLQAPKTTYKVKTCIGVQEKNYRAATSDIIFTPTASAHHCFLVDPEMSLEYEIPGVTSLVQFLRAQGVRLADSFFSHSTNDVIGGFECLLGADIIGAIKPMRSVDLGTGTAFEVQDGLILFGSVDGYFEQLNLKDNTEHDEGTDEAHVFNCSLKIGDRPSLNEACFRGVDLLNDLVTLLMKFRTNKHILLADIEKAFLQIYLKYEEDKDKFCFLWETDDGLKMYRFRTILFGLNCSPFILSHIIQIHLSKYSTTMAATALKESLYVDNFIFSTSDEGKLLDIYRDATQIMKEGGFNLRSWMSNFSPLVDIMMSDNMVNEHGAVTEKVLGYFNVADMLTRGLSAKEFHKKLAVWCHGPDWLGDHPEQWPKSPLHCLSEEGKIMVELQQHHQQVEINTEAQTPATQTILSIKDFSSLRRLHGVTARVFHFVNVLKHREADAKEQATHYWLKVMQENAFTEEISYLQDKQENKLVNSASVPKLVKELNVFIDKSAEAAATEAAAIATTTTATAAAAAATTAAVASETAAAITTTTTTTTAGTAATTAAKAATPTATAAAHSALPAAGN</sequence>
<dbReference type="SUPFAM" id="SSF56672">
    <property type="entry name" value="DNA/RNA polymerases"/>
    <property type="match status" value="1"/>
</dbReference>
<dbReference type="Proteomes" id="UP000440578">
    <property type="component" value="Unassembled WGS sequence"/>
</dbReference>
<proteinExistence type="predicted"/>